<name>A0A941W1G5_9BACT</name>
<gene>
    <name evidence="1" type="ORF">MAG551_00937</name>
</gene>
<protein>
    <submittedName>
        <fullName evidence="1">Uncharacterized protein</fullName>
    </submittedName>
</protein>
<sequence>MDTYIDKLAPWEKRRAYYKDIKPGNKIVEVKEALKKQTRKMISAIIAPAESIISSQKAKVDVVHDIEYDIKSIGQGMRGLKAAFEWGISDVVWLIEKDREDLKRIITATSGVSNKQIDALRGKAEGAYASGKLDDALVYFTELEPQTVKDFSVCISLGIIYLFHKIDKKRLWNILKKP</sequence>
<dbReference type="EMBL" id="JAANXD010000041">
    <property type="protein sequence ID" value="MBS1257884.1"/>
    <property type="molecule type" value="Genomic_DNA"/>
</dbReference>
<dbReference type="AlphaFoldDB" id="A0A941W1G5"/>
<reference evidence="1" key="1">
    <citation type="journal article" date="2021" name="ISME J.">
        <title>Fine-scale metabolic discontinuity in a stratified prokaryote microbiome of a Red Sea deep halocline.</title>
        <authorList>
            <person name="Michoud G."/>
            <person name="Ngugi D.K."/>
            <person name="Barozzi A."/>
            <person name="Merlino G."/>
            <person name="Calleja M.L."/>
            <person name="Delgado-Huertas A."/>
            <person name="Moran X.A.G."/>
            <person name="Daffonchio D."/>
        </authorList>
    </citation>
    <scope>NUCLEOTIDE SEQUENCE</scope>
    <source>
        <strain evidence="1">SuakinDeep_MAG55_1</strain>
    </source>
</reference>
<accession>A0A941W1G5</accession>
<dbReference type="Proteomes" id="UP000722750">
    <property type="component" value="Unassembled WGS sequence"/>
</dbReference>
<organism evidence="1 2">
    <name type="scientific">Candidatus Scalindua arabica</name>
    <dbReference type="NCBI Taxonomy" id="1127984"/>
    <lineage>
        <taxon>Bacteria</taxon>
        <taxon>Pseudomonadati</taxon>
        <taxon>Planctomycetota</taxon>
        <taxon>Candidatus Brocadiia</taxon>
        <taxon>Candidatus Brocadiales</taxon>
        <taxon>Candidatus Scalinduaceae</taxon>
        <taxon>Candidatus Scalindua</taxon>
    </lineage>
</organism>
<evidence type="ECO:0000313" key="1">
    <source>
        <dbReference type="EMBL" id="MBS1257884.1"/>
    </source>
</evidence>
<proteinExistence type="predicted"/>
<evidence type="ECO:0000313" key="2">
    <source>
        <dbReference type="Proteomes" id="UP000722750"/>
    </source>
</evidence>
<comment type="caution">
    <text evidence="1">The sequence shown here is derived from an EMBL/GenBank/DDBJ whole genome shotgun (WGS) entry which is preliminary data.</text>
</comment>